<proteinExistence type="predicted"/>
<sequence length="281" mass="32839">MRRGRARTLIFLLRFCRIGFRNLKIEEEKEMEKEKILQIVREEKKRLKLDRIFPVKEKLHTDILEQKYGPIHAVVLRHDNVKEMKRGAERIREARLVDEKDILRTYALTFLTYDKRNEEIANIDDEIRQGGLIGQTFRRHGYTINKNVIDVFIMPIPSWMKNDFQTEADEAEARLTEFYTKKEGVVPVIYGIVLEIDSPDFKDPANGINNVDVTQVNPLTGALQGVGVPADEIWERLDRAAETNEWDDLKARYEQAQKLSQPVVESLHEKIKKYLEMKSSG</sequence>
<dbReference type="Proteomes" id="UP000230767">
    <property type="component" value="Unassembled WGS sequence"/>
</dbReference>
<accession>A0A2M7R7E1</accession>
<gene>
    <name evidence="1" type="ORF">COY73_01165</name>
</gene>
<name>A0A2M7R7E1_9BACT</name>
<evidence type="ECO:0000313" key="1">
    <source>
        <dbReference type="EMBL" id="PIY89345.1"/>
    </source>
</evidence>
<protein>
    <submittedName>
        <fullName evidence="1">Uncharacterized protein</fullName>
    </submittedName>
</protein>
<dbReference type="AlphaFoldDB" id="A0A2M7R7E1"/>
<evidence type="ECO:0000313" key="2">
    <source>
        <dbReference type="Proteomes" id="UP000230767"/>
    </source>
</evidence>
<reference evidence="2" key="1">
    <citation type="submission" date="2017-09" db="EMBL/GenBank/DDBJ databases">
        <title>Depth-based differentiation of microbial function through sediment-hosted aquifers and enrichment of novel symbionts in the deep terrestrial subsurface.</title>
        <authorList>
            <person name="Probst A.J."/>
            <person name="Ladd B."/>
            <person name="Jarett J.K."/>
            <person name="Geller-Mcgrath D.E."/>
            <person name="Sieber C.M.K."/>
            <person name="Emerson J.B."/>
            <person name="Anantharaman K."/>
            <person name="Thomas B.C."/>
            <person name="Malmstrom R."/>
            <person name="Stieglmeier M."/>
            <person name="Klingl A."/>
            <person name="Woyke T."/>
            <person name="Ryan C.M."/>
            <person name="Banfield J.F."/>
        </authorList>
    </citation>
    <scope>NUCLEOTIDE SEQUENCE [LARGE SCALE GENOMIC DNA]</scope>
</reference>
<dbReference type="EMBL" id="PFLW01000033">
    <property type="protein sequence ID" value="PIY89345.1"/>
    <property type="molecule type" value="Genomic_DNA"/>
</dbReference>
<organism evidence="1 2">
    <name type="scientific">Candidatus Nealsonbacteria bacterium CG_4_10_14_0_8_um_filter_37_14</name>
    <dbReference type="NCBI Taxonomy" id="1974684"/>
    <lineage>
        <taxon>Bacteria</taxon>
        <taxon>Candidatus Nealsoniibacteriota</taxon>
    </lineage>
</organism>
<comment type="caution">
    <text evidence="1">The sequence shown here is derived from an EMBL/GenBank/DDBJ whole genome shotgun (WGS) entry which is preliminary data.</text>
</comment>